<organism evidence="1 2">
    <name type="scientific">Streptomyces graminofaciens</name>
    <dbReference type="NCBI Taxonomy" id="68212"/>
    <lineage>
        <taxon>Bacteria</taxon>
        <taxon>Bacillati</taxon>
        <taxon>Actinomycetota</taxon>
        <taxon>Actinomycetes</taxon>
        <taxon>Kitasatosporales</taxon>
        <taxon>Streptomycetaceae</taxon>
        <taxon>Streptomyces</taxon>
    </lineage>
</organism>
<name>A0ABM7FFS7_9ACTN</name>
<dbReference type="Pfam" id="PF19730">
    <property type="entry name" value="DUF6221"/>
    <property type="match status" value="1"/>
</dbReference>
<evidence type="ECO:0000313" key="2">
    <source>
        <dbReference type="Proteomes" id="UP001321542"/>
    </source>
</evidence>
<accession>A0ABM7FFS7</accession>
<reference evidence="1 2" key="2">
    <citation type="journal article" date="2023" name="ChemBioChem">
        <title>Acyltransferase Domain Exchange between Two Independent Type I Polyketide Synthases in the Same Producer Strain of Macrolide Antibiotics.</title>
        <authorList>
            <person name="Kudo F."/>
            <person name="Kishikawa K."/>
            <person name="Tsuboi K."/>
            <person name="Kido T."/>
            <person name="Usui T."/>
            <person name="Hashimoto J."/>
            <person name="Shin-Ya K."/>
            <person name="Miyanaga A."/>
            <person name="Eguchi T."/>
        </authorList>
    </citation>
    <scope>NUCLEOTIDE SEQUENCE [LARGE SCALE GENOMIC DNA]</scope>
    <source>
        <strain evidence="1 2">A-8890</strain>
    </source>
</reference>
<protein>
    <submittedName>
        <fullName evidence="1">Uncharacterized protein</fullName>
    </submittedName>
</protein>
<dbReference type="Proteomes" id="UP001321542">
    <property type="component" value="Chromosome"/>
</dbReference>
<dbReference type="EMBL" id="AP018448">
    <property type="protein sequence ID" value="BBC35256.1"/>
    <property type="molecule type" value="Genomic_DNA"/>
</dbReference>
<sequence>MVDLARWLGQQLDVDAERATAAADNDSGEWFMGDKWNVYRAEDEAPDEDVETNALVVYGNVKSQSEHIAEWDPARVLREIDAKRRLLDEHEATGLKGCAACGFTLEYMGHGPWCTTLRLLALPYADRDGYREEWSP</sequence>
<dbReference type="RefSeq" id="WP_286255456.1">
    <property type="nucleotide sequence ID" value="NZ_AP018448.1"/>
</dbReference>
<gene>
    <name evidence="1" type="ORF">SGFS_065500</name>
</gene>
<reference evidence="1 2" key="1">
    <citation type="journal article" date="2010" name="ChemBioChem">
        <title>Cloning and characterization of the biosynthetic gene cluster of 16-membered macrolide antibiotic FD-891: involvement of a dual functional cytochrome P450 monooxygenase catalyzing epoxidation and hydroxylation.</title>
        <authorList>
            <person name="Kudo F."/>
            <person name="Motegi A."/>
            <person name="Mizoue K."/>
            <person name="Eguchi T."/>
        </authorList>
    </citation>
    <scope>NUCLEOTIDE SEQUENCE [LARGE SCALE GENOMIC DNA]</scope>
    <source>
        <strain evidence="1 2">A-8890</strain>
    </source>
</reference>
<evidence type="ECO:0000313" key="1">
    <source>
        <dbReference type="EMBL" id="BBC35256.1"/>
    </source>
</evidence>
<keyword evidence="2" id="KW-1185">Reference proteome</keyword>
<dbReference type="InterPro" id="IPR046193">
    <property type="entry name" value="DUF6221"/>
</dbReference>
<proteinExistence type="predicted"/>